<dbReference type="InterPro" id="IPR003787">
    <property type="entry name" value="Sulphur_relay_DsrE/F-like"/>
</dbReference>
<protein>
    <submittedName>
        <fullName evidence="2">DsrE family protein</fullName>
    </submittedName>
</protein>
<dbReference type="Gene3D" id="3.40.1260.10">
    <property type="entry name" value="DsrEFH-like"/>
    <property type="match status" value="1"/>
</dbReference>
<dbReference type="SUPFAM" id="SSF75169">
    <property type="entry name" value="DsrEFH-like"/>
    <property type="match status" value="1"/>
</dbReference>
<feature type="signal peptide" evidence="1">
    <location>
        <begin position="1"/>
        <end position="24"/>
    </location>
</feature>
<dbReference type="PANTHER" id="PTHR37691">
    <property type="entry name" value="BLR3518 PROTEIN"/>
    <property type="match status" value="1"/>
</dbReference>
<sequence length="163" mass="18099">MKAFLTLVSLFVATLTLFPSLSQADNSSAKYGQQKVVYHINYDDAKKQSSTLRNIQNHINAIGEDNLDVQVVLHGNGLSLLLKPDALTNVPKFKHANADQTMAQKVDRLRMQGVKFNVCSNTVKGRNVNLERDLYEVDSSSLVPSGVAELAYLQTKGYVYLRP</sequence>
<reference evidence="2 3" key="1">
    <citation type="submission" date="2021-03" db="EMBL/GenBank/DDBJ databases">
        <title>Thiomicrorhabdus sp.nov.,novel sulfur-oxidizing bacteria isolated from coastal sediment.</title>
        <authorList>
            <person name="Liu X."/>
        </authorList>
    </citation>
    <scope>NUCLEOTIDE SEQUENCE [LARGE SCALE GENOMIC DNA]</scope>
    <source>
        <strain evidence="2 3">6S2-11</strain>
    </source>
</reference>
<keyword evidence="3" id="KW-1185">Reference proteome</keyword>
<evidence type="ECO:0000313" key="2">
    <source>
        <dbReference type="EMBL" id="MBO1928177.1"/>
    </source>
</evidence>
<accession>A0ABS3Q7C6</accession>
<organism evidence="2 3">
    <name type="scientific">Thiomicrorhabdus marina</name>
    <dbReference type="NCBI Taxonomy" id="2818442"/>
    <lineage>
        <taxon>Bacteria</taxon>
        <taxon>Pseudomonadati</taxon>
        <taxon>Pseudomonadota</taxon>
        <taxon>Gammaproteobacteria</taxon>
        <taxon>Thiotrichales</taxon>
        <taxon>Piscirickettsiaceae</taxon>
        <taxon>Thiomicrorhabdus</taxon>
    </lineage>
</organism>
<gene>
    <name evidence="2" type="ORF">J3998_11380</name>
</gene>
<dbReference type="InterPro" id="IPR027396">
    <property type="entry name" value="DsrEFH-like"/>
</dbReference>
<feature type="chain" id="PRO_5045088538" evidence="1">
    <location>
        <begin position="25"/>
        <end position="163"/>
    </location>
</feature>
<dbReference type="RefSeq" id="WP_208150791.1">
    <property type="nucleotide sequence ID" value="NZ_JAGETV010000028.1"/>
</dbReference>
<evidence type="ECO:0000313" key="3">
    <source>
        <dbReference type="Proteomes" id="UP000664835"/>
    </source>
</evidence>
<comment type="caution">
    <text evidence="2">The sequence shown here is derived from an EMBL/GenBank/DDBJ whole genome shotgun (WGS) entry which is preliminary data.</text>
</comment>
<name>A0ABS3Q7C6_9GAMM</name>
<proteinExistence type="predicted"/>
<dbReference type="Pfam" id="PF02635">
    <property type="entry name" value="DsrE"/>
    <property type="match status" value="1"/>
</dbReference>
<dbReference type="PANTHER" id="PTHR37691:SF1">
    <property type="entry name" value="BLR3518 PROTEIN"/>
    <property type="match status" value="1"/>
</dbReference>
<evidence type="ECO:0000256" key="1">
    <source>
        <dbReference type="SAM" id="SignalP"/>
    </source>
</evidence>
<keyword evidence="1" id="KW-0732">Signal</keyword>
<dbReference type="EMBL" id="JAGETV010000028">
    <property type="protein sequence ID" value="MBO1928177.1"/>
    <property type="molecule type" value="Genomic_DNA"/>
</dbReference>
<dbReference type="Proteomes" id="UP000664835">
    <property type="component" value="Unassembled WGS sequence"/>
</dbReference>